<feature type="compositionally biased region" description="Basic residues" evidence="1">
    <location>
        <begin position="879"/>
        <end position="909"/>
    </location>
</feature>
<dbReference type="GO" id="GO:0005634">
    <property type="term" value="C:nucleus"/>
    <property type="evidence" value="ECO:0007669"/>
    <property type="project" value="TreeGrafter"/>
</dbReference>
<proteinExistence type="predicted"/>
<dbReference type="RefSeq" id="XP_058338706.1">
    <property type="nucleotide sequence ID" value="XM_058490570.1"/>
</dbReference>
<feature type="compositionally biased region" description="Polar residues" evidence="1">
    <location>
        <begin position="768"/>
        <end position="785"/>
    </location>
</feature>
<protein>
    <recommendedName>
        <fullName evidence="2">G-patch domain-containing protein</fullName>
    </recommendedName>
</protein>
<feature type="compositionally biased region" description="Basic and acidic residues" evidence="1">
    <location>
        <begin position="713"/>
        <end position="735"/>
    </location>
</feature>
<keyword evidence="4" id="KW-1185">Reference proteome</keyword>
<feature type="compositionally biased region" description="Low complexity" evidence="1">
    <location>
        <begin position="701"/>
        <end position="710"/>
    </location>
</feature>
<evidence type="ECO:0000259" key="2">
    <source>
        <dbReference type="PROSITE" id="PS50174"/>
    </source>
</evidence>
<feature type="region of interest" description="Disordered" evidence="1">
    <location>
        <begin position="577"/>
        <end position="596"/>
    </location>
</feature>
<feature type="compositionally biased region" description="Basic and acidic residues" evidence="1">
    <location>
        <begin position="648"/>
        <end position="659"/>
    </location>
</feature>
<feature type="region of interest" description="Disordered" evidence="1">
    <location>
        <begin position="337"/>
        <end position="367"/>
    </location>
</feature>
<feature type="region of interest" description="Disordered" evidence="1">
    <location>
        <begin position="623"/>
        <end position="950"/>
    </location>
</feature>
<accession>A0AAD7UW52</accession>
<dbReference type="PANTHER" id="PTHR13384:SF19">
    <property type="entry name" value="G PATCH DOMAIN-CONTAINING PROTEIN 1"/>
    <property type="match status" value="1"/>
</dbReference>
<dbReference type="PANTHER" id="PTHR13384">
    <property type="entry name" value="G PATCH DOMAIN-CONTAINING PROTEIN 1"/>
    <property type="match status" value="1"/>
</dbReference>
<sequence length="950" mass="108842">MSHYTDTYGNDEPRTPSESFVVFGTAFPEQTERDRRAGVSDAGQFVPEWKQEVRDEKGRRRFHGAFTGGFSAGYFNTVGSKEGWTPSSFVSSRSSRVEKREARPEDFMDEEDLEELASARKLVATDEFDILGGTQRELQAKRRQQQEDEARGGVGFLGSTLMDMVAPTKESVGIRLLQKLGWKPGQGIGPRMTRRQRRMTFHQNEEDEEEDEDIDQDVTFAPRDTPIENYTAKTNTFGLGYELEKYVPQVAEMRRLRELQGADAEYDMDDDTQRRAAFGVAQDRRRRQQAGFGLGALEHEDDDDADVYGNTEMKDYHYTLYEDDTEGDFLRREQQRTFTKETTRRHAPESITKTRCSDGRLPIKGFSVSNEPQELGKWYRPPEVPADFNERHAAMQDTTNTASTEPRYNMTSDERGAILGEKPTEPRSVFDYIPSGSKDQLDSVLKFMTHKRPVDPTKLTDFPKITKQQANMALRGFMPFGDNLKKQARYKSYLEDQAGVYGEPKDVLPVPEGLSHEEASKELDEFAKAARIFRPISAMMSGRFTSASENTTTVEQVSFQGGLKTEDQWRKEKEIKEKQEAENQQPEKEKSTEAQAASMKMFGQLTRTVKPFYPARLLCKRFNVRNPHPDHDPSRGNVGHTMAGSKEALSEEKVEDMMRQRGRPKAIEQWANDPALSAVIPKPSERAPSQPDNKEPKETSEPPTAEESSTQSKQDENTAKAAEEDQEKETYERPSMDIFKAIFENSEDEDEEMEERDDDDKVQEPANAESQGMTERQPSLSTTSNNKHRDEDVDMDDQDDVMVGPLPPPAKEEPSVPKFTRASERQSESTSRSLDTKMNVVSESIVVQPFKARERVRRRRHVSVSEEESEEEQEEERRSRHKKKHKKEERRHKKEKKKKEKSKKKHSKHRSSDEDMLDGAVWVEKEVPRPSSSGTSSYSQKRRARATDLW</sequence>
<gene>
    <name evidence="3" type="ORF">O0I10_010591</name>
</gene>
<dbReference type="GeneID" id="83217994"/>
<feature type="domain" description="G-patch" evidence="2">
    <location>
        <begin position="169"/>
        <end position="189"/>
    </location>
</feature>
<dbReference type="AlphaFoldDB" id="A0AAD7UW52"/>
<dbReference type="Proteomes" id="UP001234581">
    <property type="component" value="Unassembled WGS sequence"/>
</dbReference>
<dbReference type="GO" id="GO:0003723">
    <property type="term" value="F:RNA binding"/>
    <property type="evidence" value="ECO:0007669"/>
    <property type="project" value="TreeGrafter"/>
</dbReference>
<reference evidence="3 4" key="1">
    <citation type="submission" date="2023-03" db="EMBL/GenBank/DDBJ databases">
        <title>Genome sequence of Lichtheimia ornata CBS 291.66.</title>
        <authorList>
            <person name="Mohabir J.T."/>
            <person name="Shea T.P."/>
            <person name="Kurbessoian T."/>
            <person name="Berby B."/>
            <person name="Fontaine J."/>
            <person name="Livny J."/>
            <person name="Gnirke A."/>
            <person name="Stajich J.E."/>
            <person name="Cuomo C.A."/>
        </authorList>
    </citation>
    <scope>NUCLEOTIDE SEQUENCE [LARGE SCALE GENOMIC DNA]</scope>
    <source>
        <strain evidence="3">CBS 291.66</strain>
    </source>
</reference>
<feature type="compositionally biased region" description="Basic and acidic residues" evidence="1">
    <location>
        <begin position="337"/>
        <end position="348"/>
    </location>
</feature>
<dbReference type="Pfam" id="PF07713">
    <property type="entry name" value="DUF1604"/>
    <property type="match status" value="1"/>
</dbReference>
<organism evidence="3 4">
    <name type="scientific">Lichtheimia ornata</name>
    <dbReference type="NCBI Taxonomy" id="688661"/>
    <lineage>
        <taxon>Eukaryota</taxon>
        <taxon>Fungi</taxon>
        <taxon>Fungi incertae sedis</taxon>
        <taxon>Mucoromycota</taxon>
        <taxon>Mucoromycotina</taxon>
        <taxon>Mucoromycetes</taxon>
        <taxon>Mucorales</taxon>
        <taxon>Lichtheimiaceae</taxon>
        <taxon>Lichtheimia</taxon>
    </lineage>
</organism>
<dbReference type="InterPro" id="IPR000467">
    <property type="entry name" value="G_patch_dom"/>
</dbReference>
<dbReference type="EMBL" id="JARTCD010000072">
    <property type="protein sequence ID" value="KAJ8653792.1"/>
    <property type="molecule type" value="Genomic_DNA"/>
</dbReference>
<feature type="compositionally biased region" description="Acidic residues" evidence="1">
    <location>
        <begin position="865"/>
        <end position="874"/>
    </location>
</feature>
<comment type="caution">
    <text evidence="3">The sequence shown here is derived from an EMBL/GenBank/DDBJ whole genome shotgun (WGS) entry which is preliminary data.</text>
</comment>
<dbReference type="Pfam" id="PF26093">
    <property type="entry name" value="HTH_TGH"/>
    <property type="match status" value="1"/>
</dbReference>
<feature type="compositionally biased region" description="Acidic residues" evidence="1">
    <location>
        <begin position="745"/>
        <end position="761"/>
    </location>
</feature>
<evidence type="ECO:0000313" key="4">
    <source>
        <dbReference type="Proteomes" id="UP001234581"/>
    </source>
</evidence>
<dbReference type="PROSITE" id="PS50174">
    <property type="entry name" value="G_PATCH"/>
    <property type="match status" value="1"/>
</dbReference>
<name>A0AAD7UW52_9FUNG</name>
<dbReference type="InterPro" id="IPR011666">
    <property type="entry name" value="DUF1604"/>
</dbReference>
<evidence type="ECO:0000256" key="1">
    <source>
        <dbReference type="SAM" id="MobiDB-lite"/>
    </source>
</evidence>
<dbReference type="Pfam" id="PF01585">
    <property type="entry name" value="G-patch"/>
    <property type="match status" value="1"/>
</dbReference>
<feature type="compositionally biased region" description="Basic and acidic residues" evidence="1">
    <location>
        <begin position="810"/>
        <end position="827"/>
    </location>
</feature>
<evidence type="ECO:0000313" key="3">
    <source>
        <dbReference type="EMBL" id="KAJ8653792.1"/>
    </source>
</evidence>
<feature type="compositionally biased region" description="Basic and acidic residues" evidence="1">
    <location>
        <begin position="577"/>
        <end position="592"/>
    </location>
</feature>
<dbReference type="GO" id="GO:0006397">
    <property type="term" value="P:mRNA processing"/>
    <property type="evidence" value="ECO:0007669"/>
    <property type="project" value="InterPro"/>
</dbReference>